<sequence length="115" mass="12819">MESLNPYAVLRLDPRASAAEIARAYRAQMRLHHPDTRPGPEGPEQEALERSRLQSVMDAYAVLGNAAARSAYDREHLSARRGARPARARRVSRSTRPDVVAGPLVWTPPPNRKMP</sequence>
<organism evidence="3 4">
    <name type="scientific">Paeniglutamicibacter sulfureus</name>
    <dbReference type="NCBI Taxonomy" id="43666"/>
    <lineage>
        <taxon>Bacteria</taxon>
        <taxon>Bacillati</taxon>
        <taxon>Actinomycetota</taxon>
        <taxon>Actinomycetes</taxon>
        <taxon>Micrococcales</taxon>
        <taxon>Micrococcaceae</taxon>
        <taxon>Paeniglutamicibacter</taxon>
    </lineage>
</organism>
<dbReference type="PRINTS" id="PR00625">
    <property type="entry name" value="JDOMAIN"/>
</dbReference>
<dbReference type="Pfam" id="PF00226">
    <property type="entry name" value="DnaJ"/>
    <property type="match status" value="1"/>
</dbReference>
<evidence type="ECO:0000256" key="1">
    <source>
        <dbReference type="SAM" id="MobiDB-lite"/>
    </source>
</evidence>
<evidence type="ECO:0000259" key="2">
    <source>
        <dbReference type="PROSITE" id="PS50076"/>
    </source>
</evidence>
<dbReference type="RefSeq" id="WP_264271201.1">
    <property type="nucleotide sequence ID" value="NZ_BAAAWO010000001.1"/>
</dbReference>
<feature type="domain" description="J" evidence="2">
    <location>
        <begin position="5"/>
        <end position="76"/>
    </location>
</feature>
<gene>
    <name evidence="3" type="ORF">J2S64_001650</name>
</gene>
<dbReference type="Gene3D" id="1.10.287.110">
    <property type="entry name" value="DnaJ domain"/>
    <property type="match status" value="1"/>
</dbReference>
<feature type="region of interest" description="Disordered" evidence="1">
    <location>
        <begin position="29"/>
        <end position="49"/>
    </location>
</feature>
<dbReference type="PANTHER" id="PTHR44240">
    <property type="entry name" value="DNAJ DOMAIN (PROKARYOTIC HEAT SHOCK PROTEIN)-RELATED"/>
    <property type="match status" value="1"/>
</dbReference>
<accession>A0ABU2BJ16</accession>
<reference evidence="3 4" key="1">
    <citation type="submission" date="2023-07" db="EMBL/GenBank/DDBJ databases">
        <title>Sequencing the genomes of 1000 actinobacteria strains.</title>
        <authorList>
            <person name="Klenk H.-P."/>
        </authorList>
    </citation>
    <scope>NUCLEOTIDE SEQUENCE [LARGE SCALE GENOMIC DNA]</scope>
    <source>
        <strain evidence="3 4">DSM 20167</strain>
    </source>
</reference>
<dbReference type="InterPro" id="IPR001623">
    <property type="entry name" value="DnaJ_domain"/>
</dbReference>
<dbReference type="InterPro" id="IPR052276">
    <property type="entry name" value="Diphthamide-biosynth_chaperone"/>
</dbReference>
<dbReference type="CDD" id="cd06257">
    <property type="entry name" value="DnaJ"/>
    <property type="match status" value="1"/>
</dbReference>
<evidence type="ECO:0000313" key="3">
    <source>
        <dbReference type="EMBL" id="MDR7357959.1"/>
    </source>
</evidence>
<name>A0ABU2BJ16_9MICC</name>
<evidence type="ECO:0000313" key="4">
    <source>
        <dbReference type="Proteomes" id="UP001183817"/>
    </source>
</evidence>
<feature type="region of interest" description="Disordered" evidence="1">
    <location>
        <begin position="71"/>
        <end position="115"/>
    </location>
</feature>
<feature type="compositionally biased region" description="Pro residues" evidence="1">
    <location>
        <begin position="106"/>
        <end position="115"/>
    </location>
</feature>
<dbReference type="PROSITE" id="PS50076">
    <property type="entry name" value="DNAJ_2"/>
    <property type="match status" value="1"/>
</dbReference>
<dbReference type="PANTHER" id="PTHR44240:SF10">
    <property type="entry name" value="J DOMAIN-CONTAINING PROTEIN"/>
    <property type="match status" value="1"/>
</dbReference>
<keyword evidence="4" id="KW-1185">Reference proteome</keyword>
<feature type="compositionally biased region" description="Basic residues" evidence="1">
    <location>
        <begin position="79"/>
        <end position="93"/>
    </location>
</feature>
<dbReference type="InterPro" id="IPR036869">
    <property type="entry name" value="J_dom_sf"/>
</dbReference>
<dbReference type="EMBL" id="JAVDYI010000001">
    <property type="protein sequence ID" value="MDR7357959.1"/>
    <property type="molecule type" value="Genomic_DNA"/>
</dbReference>
<dbReference type="SMART" id="SM00271">
    <property type="entry name" value="DnaJ"/>
    <property type="match status" value="1"/>
</dbReference>
<dbReference type="Proteomes" id="UP001183817">
    <property type="component" value="Unassembled WGS sequence"/>
</dbReference>
<comment type="caution">
    <text evidence="3">The sequence shown here is derived from an EMBL/GenBank/DDBJ whole genome shotgun (WGS) entry which is preliminary data.</text>
</comment>
<proteinExistence type="predicted"/>
<dbReference type="SUPFAM" id="SSF46565">
    <property type="entry name" value="Chaperone J-domain"/>
    <property type="match status" value="1"/>
</dbReference>
<protein>
    <submittedName>
        <fullName evidence="3">DnaJ-class molecular chaperone</fullName>
    </submittedName>
</protein>